<dbReference type="InterPro" id="IPR058532">
    <property type="entry name" value="YjbR/MT2646/Rv2570-like"/>
</dbReference>
<dbReference type="Gene3D" id="3.90.1150.30">
    <property type="match status" value="1"/>
</dbReference>
<dbReference type="GO" id="GO:0003677">
    <property type="term" value="F:DNA binding"/>
    <property type="evidence" value="ECO:0007669"/>
    <property type="project" value="UniProtKB-KW"/>
</dbReference>
<reference evidence="1 2" key="1">
    <citation type="submission" date="2018-11" db="EMBL/GenBank/DDBJ databases">
        <title>Genomic Encyclopedia of Type Strains, Phase IV (KMG-IV): sequencing the most valuable type-strain genomes for metagenomic binning, comparative biology and taxonomic classification.</title>
        <authorList>
            <person name="Goeker M."/>
        </authorList>
    </citation>
    <scope>NUCLEOTIDE SEQUENCE [LARGE SCALE GENOMIC DNA]</scope>
    <source>
        <strain evidence="1 2">DSM 100316</strain>
    </source>
</reference>
<organism evidence="1 2">
    <name type="scientific">Sinobacterium caligoides</name>
    <dbReference type="NCBI Taxonomy" id="933926"/>
    <lineage>
        <taxon>Bacteria</taxon>
        <taxon>Pseudomonadati</taxon>
        <taxon>Pseudomonadota</taxon>
        <taxon>Gammaproteobacteria</taxon>
        <taxon>Cellvibrionales</taxon>
        <taxon>Spongiibacteraceae</taxon>
        <taxon>Sinobacterium</taxon>
    </lineage>
</organism>
<comment type="caution">
    <text evidence="1">The sequence shown here is derived from an EMBL/GenBank/DDBJ whole genome shotgun (WGS) entry which is preliminary data.</text>
</comment>
<evidence type="ECO:0000313" key="1">
    <source>
        <dbReference type="EMBL" id="ROS01888.1"/>
    </source>
</evidence>
<proteinExistence type="predicted"/>
<evidence type="ECO:0000313" key="2">
    <source>
        <dbReference type="Proteomes" id="UP000275394"/>
    </source>
</evidence>
<dbReference type="InterPro" id="IPR038056">
    <property type="entry name" value="YjbR-like_sf"/>
</dbReference>
<protein>
    <submittedName>
        <fullName evidence="1">Putative DNA-binding protein (MmcQ/YjbR family)</fullName>
    </submittedName>
</protein>
<sequence>MDAVQLKKHLVSKPEAVVDYPFGHDIHVFKVAGKMFALLAHRDGADQLNLKCEPHEALALRMVFNDVQPGYHMNKKHWNTVRLRGDVPDSELVRMIDRSYSLVIQGLKSNLRRDLELRHGPDKLYQ</sequence>
<dbReference type="Pfam" id="PF04237">
    <property type="entry name" value="YjbR"/>
    <property type="match status" value="1"/>
</dbReference>
<dbReference type="RefSeq" id="WP_123712640.1">
    <property type="nucleotide sequence ID" value="NZ_RKHR01000004.1"/>
</dbReference>
<dbReference type="EMBL" id="RKHR01000004">
    <property type="protein sequence ID" value="ROS01888.1"/>
    <property type="molecule type" value="Genomic_DNA"/>
</dbReference>
<dbReference type="AlphaFoldDB" id="A0A3N2DPZ2"/>
<dbReference type="PANTHER" id="PTHR35145:SF1">
    <property type="entry name" value="CYTOPLASMIC PROTEIN"/>
    <property type="match status" value="1"/>
</dbReference>
<dbReference type="InterPro" id="IPR007351">
    <property type="entry name" value="YjbR"/>
</dbReference>
<name>A0A3N2DPZ2_9GAMM</name>
<dbReference type="SUPFAM" id="SSF142906">
    <property type="entry name" value="YjbR-like"/>
    <property type="match status" value="1"/>
</dbReference>
<keyword evidence="2" id="KW-1185">Reference proteome</keyword>
<keyword evidence="1" id="KW-0238">DNA-binding</keyword>
<dbReference type="PANTHER" id="PTHR35145">
    <property type="entry name" value="CYTOPLASMIC PROTEIN-RELATED"/>
    <property type="match status" value="1"/>
</dbReference>
<accession>A0A3N2DPZ2</accession>
<gene>
    <name evidence="1" type="ORF">EDC56_2337</name>
</gene>
<dbReference type="Proteomes" id="UP000275394">
    <property type="component" value="Unassembled WGS sequence"/>
</dbReference>
<dbReference type="OrthoDB" id="3194910at2"/>